<evidence type="ECO:0000256" key="4">
    <source>
        <dbReference type="ARBA" id="ARBA00022544"/>
    </source>
</evidence>
<evidence type="ECO:0000256" key="1">
    <source>
        <dbReference type="ARBA" id="ARBA00004141"/>
    </source>
</evidence>
<comment type="similarity">
    <text evidence="2">Belongs to the amino acid-polyamine-organocation (APC) superfamily. Spore germination protein (SGP) (TC 2.A.3.9) family.</text>
</comment>
<dbReference type="Proteomes" id="UP000241639">
    <property type="component" value="Unassembled WGS sequence"/>
</dbReference>
<keyword evidence="10" id="KW-1185">Reference proteome</keyword>
<feature type="transmembrane region" description="Helical" evidence="8">
    <location>
        <begin position="216"/>
        <end position="240"/>
    </location>
</feature>
<dbReference type="AlphaFoldDB" id="A0A2T4ZCG5"/>
<dbReference type="Pfam" id="PF03845">
    <property type="entry name" value="Spore_permease"/>
    <property type="match status" value="1"/>
</dbReference>
<protein>
    <submittedName>
        <fullName evidence="9">Spore germination protein (Amino acid permease)</fullName>
    </submittedName>
</protein>
<evidence type="ECO:0000256" key="8">
    <source>
        <dbReference type="SAM" id="Phobius"/>
    </source>
</evidence>
<dbReference type="PANTHER" id="PTHR34975:SF2">
    <property type="entry name" value="SPORE GERMINATION PROTEIN A2"/>
    <property type="match status" value="1"/>
</dbReference>
<feature type="transmembrane region" description="Helical" evidence="8">
    <location>
        <begin position="273"/>
        <end position="292"/>
    </location>
</feature>
<feature type="transmembrane region" description="Helical" evidence="8">
    <location>
        <begin position="334"/>
        <end position="357"/>
    </location>
</feature>
<keyword evidence="6 8" id="KW-1133">Transmembrane helix</keyword>
<comment type="subcellular location">
    <subcellularLocation>
        <location evidence="1">Membrane</location>
        <topology evidence="1">Multi-pass membrane protein</topology>
    </subcellularLocation>
</comment>
<feature type="transmembrane region" description="Helical" evidence="8">
    <location>
        <begin position="304"/>
        <end position="322"/>
    </location>
</feature>
<evidence type="ECO:0000256" key="2">
    <source>
        <dbReference type="ARBA" id="ARBA00007998"/>
    </source>
</evidence>
<evidence type="ECO:0000256" key="3">
    <source>
        <dbReference type="ARBA" id="ARBA00022448"/>
    </source>
</evidence>
<evidence type="ECO:0000313" key="9">
    <source>
        <dbReference type="EMBL" id="PTM59571.1"/>
    </source>
</evidence>
<feature type="transmembrane region" description="Helical" evidence="8">
    <location>
        <begin position="42"/>
        <end position="62"/>
    </location>
</feature>
<dbReference type="RefSeq" id="WP_107726665.1">
    <property type="nucleotide sequence ID" value="NZ_PZZP01000001.1"/>
</dbReference>
<organism evidence="9 10">
    <name type="scientific">Desmospora activa DSM 45169</name>
    <dbReference type="NCBI Taxonomy" id="1121389"/>
    <lineage>
        <taxon>Bacteria</taxon>
        <taxon>Bacillati</taxon>
        <taxon>Bacillota</taxon>
        <taxon>Bacilli</taxon>
        <taxon>Bacillales</taxon>
        <taxon>Thermoactinomycetaceae</taxon>
        <taxon>Desmospora</taxon>
    </lineage>
</organism>
<comment type="caution">
    <text evidence="9">The sequence shown here is derived from an EMBL/GenBank/DDBJ whole genome shotgun (WGS) entry which is preliminary data.</text>
</comment>
<gene>
    <name evidence="9" type="ORF">C8J48_2197</name>
</gene>
<feature type="transmembrane region" description="Helical" evidence="8">
    <location>
        <begin position="9"/>
        <end position="30"/>
    </location>
</feature>
<reference evidence="9 10" key="1">
    <citation type="submission" date="2018-04" db="EMBL/GenBank/DDBJ databases">
        <title>Genomic Encyclopedia of Archaeal and Bacterial Type Strains, Phase II (KMG-II): from individual species to whole genera.</title>
        <authorList>
            <person name="Goeker M."/>
        </authorList>
    </citation>
    <scope>NUCLEOTIDE SEQUENCE [LARGE SCALE GENOMIC DNA]</scope>
    <source>
        <strain evidence="9 10">DSM 45169</strain>
    </source>
</reference>
<keyword evidence="5 8" id="KW-0812">Transmembrane</keyword>
<keyword evidence="7 8" id="KW-0472">Membrane</keyword>
<evidence type="ECO:0000256" key="7">
    <source>
        <dbReference type="ARBA" id="ARBA00023136"/>
    </source>
</evidence>
<feature type="transmembrane region" description="Helical" evidence="8">
    <location>
        <begin position="83"/>
        <end position="102"/>
    </location>
</feature>
<dbReference type="EMBL" id="PZZP01000001">
    <property type="protein sequence ID" value="PTM59571.1"/>
    <property type="molecule type" value="Genomic_DNA"/>
</dbReference>
<feature type="transmembrane region" description="Helical" evidence="8">
    <location>
        <begin position="122"/>
        <end position="140"/>
    </location>
</feature>
<evidence type="ECO:0000256" key="6">
    <source>
        <dbReference type="ARBA" id="ARBA00022989"/>
    </source>
</evidence>
<feature type="transmembrane region" description="Helical" evidence="8">
    <location>
        <begin position="185"/>
        <end position="204"/>
    </location>
</feature>
<dbReference type="GO" id="GO:0009847">
    <property type="term" value="P:spore germination"/>
    <property type="evidence" value="ECO:0007669"/>
    <property type="project" value="InterPro"/>
</dbReference>
<name>A0A2T4ZCG5_9BACL</name>
<dbReference type="OrthoDB" id="2381188at2"/>
<evidence type="ECO:0000256" key="5">
    <source>
        <dbReference type="ARBA" id="ARBA00022692"/>
    </source>
</evidence>
<feature type="transmembrane region" description="Helical" evidence="8">
    <location>
        <begin position="147"/>
        <end position="165"/>
    </location>
</feature>
<proteinExistence type="inferred from homology"/>
<dbReference type="GO" id="GO:0016020">
    <property type="term" value="C:membrane"/>
    <property type="evidence" value="ECO:0007669"/>
    <property type="project" value="UniProtKB-SubCell"/>
</dbReference>
<dbReference type="PANTHER" id="PTHR34975">
    <property type="entry name" value="SPORE GERMINATION PROTEIN A2"/>
    <property type="match status" value="1"/>
</dbReference>
<dbReference type="NCBIfam" id="TIGR00912">
    <property type="entry name" value="2A0309"/>
    <property type="match status" value="1"/>
</dbReference>
<accession>A0A2T4ZCG5</accession>
<evidence type="ECO:0000313" key="10">
    <source>
        <dbReference type="Proteomes" id="UP000241639"/>
    </source>
</evidence>
<keyword evidence="3" id="KW-0813">Transport</keyword>
<sequence>MVISISTRIGILPVSLLFIASIGVFNHVILLPSILEKAGRDAWISVLLTGILYVLWLLLLGRELSKTDNIPVIKHIEDGIGRLPALLIRLLLSGILFLNTYITLKDTVTWTQVSYLVETPTSVILILFASLCLVAAALGLESIAIANGILLPFVILFGIFVASGNFPKKDYSLLWPVLQHGPMPILKGMLYSGIGLAEVIYILFIRHYFSGPMKRLQLVITGVILVMLTFGPLTGSIAIFGPETAAEQRYPAFEQWQMFSLGGYVEHVDFLSIYQWLTGSLIRISFGLWLLVDIWGIRKRRARIGSLGGLMIILLILCRYPSSDITFWNQVVNVWSPLSFAALVLLTLLSLVFLAIGKRRSSNHKEKIVT</sequence>
<dbReference type="InterPro" id="IPR004761">
    <property type="entry name" value="Spore_GerAB"/>
</dbReference>
<keyword evidence="4" id="KW-0309">Germination</keyword>